<dbReference type="InterPro" id="IPR003591">
    <property type="entry name" value="Leu-rich_rpt_typical-subtyp"/>
</dbReference>
<dbReference type="FunFam" id="3.80.10.10:FF:000770">
    <property type="entry name" value="Uncharacterized protein"/>
    <property type="match status" value="1"/>
</dbReference>
<dbReference type="PANTHER" id="PTHR24365">
    <property type="entry name" value="TOLL-LIKE RECEPTOR"/>
    <property type="match status" value="1"/>
</dbReference>
<evidence type="ECO:0000256" key="5">
    <source>
        <dbReference type="ARBA" id="ARBA00022692"/>
    </source>
</evidence>
<dbReference type="Gene3D" id="3.40.50.10140">
    <property type="entry name" value="Toll/interleukin-1 receptor homology (TIR) domain"/>
    <property type="match status" value="1"/>
</dbReference>
<dbReference type="SMART" id="SM00255">
    <property type="entry name" value="TIR"/>
    <property type="match status" value="1"/>
</dbReference>
<dbReference type="Pfam" id="PF01582">
    <property type="entry name" value="TIR"/>
    <property type="match status" value="1"/>
</dbReference>
<evidence type="ECO:0000256" key="11">
    <source>
        <dbReference type="ARBA" id="ARBA00023170"/>
    </source>
</evidence>
<sequence>MDPHTSPLVSFLFVLLLPRPSRLFSLRSCSLDPEDLRQVSCDGRNLLTEMPSDVPTSAVSLSVRNFNLTRLGLNHLSGLDKLRTLNLGRNQISSVEPGAFLHSPALKHLSLDWNELTNLTDDMFRGLSDLTYLHLGGNLIQFISKDAFAPLMNLQELHLPKNNLTEIGDFAIALSSCPMLRVLFLGENSLTSFESKNFPFPLNVTDLDLNSNPLREFTLHHDIFPRLKSLNVSVNPSDVQWDVSDSSFLQNLKIINLSATNFTIETYKLIFRSVNSLEMLDLSVGTLSGRGLLDFACAVPSLRKLDLSVNDIFFLNGSLLRPCPDVTDLDLSSNGMKNLSESSLRMLTRLSRLNLTMNFLSQVPTAVRNISTLKFLLLSSNFIEQLRCSDFAGLSQLTELVLSNNRLFELNNCVFEDLWSLQKLYIDRNFLYTFENSFNDPLQNLLVLDAEDNIEILNRGVFNILSHLRELTVGKGTITNDGVFDGLTDLRYLSYNLGFLSTETSAASGGRSLSSLFTDLPSLRTLVITFSYKLCVVLPRDFLRGLDSLTSFSSTRFFCKPHPEMFLYTPHLLNLEITNNDQWENPDPTLFKPIGDLEKLDLSRNRLKSLDVISGANLTKLKELVLADNELKIIDEDVLESLPSLEYLDLSGNLFVCNCSNAGFVQWVLRKRRVYVAGAFQYRCAYPLSHQGELLLNFNVQSCWESVSLICFVTSSSLVVVTLLSSFVYHFLRWQLVYGYFLFRALLYERRKKNEGREHVYDAFVSYNVHDEEWVYRQLVPELEERQGWKLCLHHRDFEPGREIMENITDAIYSSRKTLCVISAQYLQSEWCSREIQMASFRLFDEQKDVLILLFLEEFSSDQLSPFYRMRKLVRSRTYLSWTQNHGALFWERVRQALQSGNEPTDPHHPLTTHI</sequence>
<reference evidence="16" key="1">
    <citation type="submission" date="2018-08" db="EMBL/GenBank/DDBJ databases">
        <authorList>
            <person name="Qiu H."/>
        </authorList>
    </citation>
    <scope>NUCLEOTIDE SEQUENCE</scope>
</reference>
<keyword evidence="6 14" id="KW-0732">Signal</keyword>
<organism evidence="16">
    <name type="scientific">Boleophthalmus pectinirostris</name>
    <name type="common">Great blue-spotted mudskipper</name>
    <name type="synonym">Gobius pectinirostris</name>
    <dbReference type="NCBI Taxonomy" id="150288"/>
    <lineage>
        <taxon>Eukaryota</taxon>
        <taxon>Metazoa</taxon>
        <taxon>Chordata</taxon>
        <taxon>Craniata</taxon>
        <taxon>Vertebrata</taxon>
        <taxon>Euteleostomi</taxon>
        <taxon>Actinopterygii</taxon>
        <taxon>Neopterygii</taxon>
        <taxon>Teleostei</taxon>
        <taxon>Neoteleostei</taxon>
        <taxon>Acanthomorphata</taxon>
        <taxon>Gobiaria</taxon>
        <taxon>Gobiiformes</taxon>
        <taxon>Gobioidei</taxon>
        <taxon>Gobiidae</taxon>
        <taxon>Oxudercinae</taxon>
        <taxon>Boleophthalmus</taxon>
    </lineage>
</organism>
<evidence type="ECO:0000256" key="1">
    <source>
        <dbReference type="ARBA" id="ARBA00004479"/>
    </source>
</evidence>
<evidence type="ECO:0000256" key="12">
    <source>
        <dbReference type="ARBA" id="ARBA00023180"/>
    </source>
</evidence>
<evidence type="ECO:0000256" key="10">
    <source>
        <dbReference type="ARBA" id="ARBA00023136"/>
    </source>
</evidence>
<dbReference type="InterPro" id="IPR032675">
    <property type="entry name" value="LRR_dom_sf"/>
</dbReference>
<dbReference type="GO" id="GO:0042497">
    <property type="term" value="F:triacyl lipopeptide binding"/>
    <property type="evidence" value="ECO:0007669"/>
    <property type="project" value="TreeGrafter"/>
</dbReference>
<dbReference type="Gene3D" id="3.80.10.10">
    <property type="entry name" value="Ribonuclease Inhibitor"/>
    <property type="match status" value="3"/>
</dbReference>
<keyword evidence="13" id="KW-0395">Inflammatory response</keyword>
<evidence type="ECO:0000256" key="8">
    <source>
        <dbReference type="ARBA" id="ARBA00022859"/>
    </source>
</evidence>
<dbReference type="InterPro" id="IPR001611">
    <property type="entry name" value="Leu-rich_rpt"/>
</dbReference>
<dbReference type="SMART" id="SM00365">
    <property type="entry name" value="LRR_SD22"/>
    <property type="match status" value="6"/>
</dbReference>
<dbReference type="PROSITE" id="PS50104">
    <property type="entry name" value="TIR"/>
    <property type="match status" value="1"/>
</dbReference>
<keyword evidence="12" id="KW-0325">Glycoprotein</keyword>
<keyword evidence="11 16" id="KW-0675">Receptor</keyword>
<dbReference type="GO" id="GO:0043235">
    <property type="term" value="C:receptor complex"/>
    <property type="evidence" value="ECO:0007669"/>
    <property type="project" value="TreeGrafter"/>
</dbReference>
<dbReference type="EMBL" id="MH744546">
    <property type="protein sequence ID" value="QBP05247.1"/>
    <property type="molecule type" value="mRNA"/>
</dbReference>
<comment type="subcellular location">
    <subcellularLocation>
        <location evidence="1">Membrane</location>
        <topology evidence="1">Single-pass type I membrane protein</topology>
    </subcellularLocation>
</comment>
<protein>
    <submittedName>
        <fullName evidence="16">Toll-like receptor 23b</fullName>
    </submittedName>
</protein>
<name>A0A482IDY5_BOLPE</name>
<dbReference type="GO" id="GO:0006954">
    <property type="term" value="P:inflammatory response"/>
    <property type="evidence" value="ECO:0007669"/>
    <property type="project" value="UniProtKB-KW"/>
</dbReference>
<evidence type="ECO:0000256" key="7">
    <source>
        <dbReference type="ARBA" id="ARBA00022737"/>
    </source>
</evidence>
<accession>A0A482IDY5</accession>
<evidence type="ECO:0000256" key="6">
    <source>
        <dbReference type="ARBA" id="ARBA00022729"/>
    </source>
</evidence>
<dbReference type="SUPFAM" id="SSF52200">
    <property type="entry name" value="Toll/Interleukin receptor TIR domain"/>
    <property type="match status" value="1"/>
</dbReference>
<evidence type="ECO:0000256" key="13">
    <source>
        <dbReference type="ARBA" id="ARBA00023198"/>
    </source>
</evidence>
<dbReference type="SUPFAM" id="SSF52058">
    <property type="entry name" value="L domain-like"/>
    <property type="match status" value="2"/>
</dbReference>
<proteinExistence type="evidence at transcript level"/>
<keyword evidence="8" id="KW-0391">Immunity</keyword>
<reference evidence="16" key="2">
    <citation type="journal article" date="2019" name="Front. Immunol.">
        <title>Paralogues From the Expanded Tlr11 Gene Family in Mudskipper (Boleophthalmus pectinirostris) Are Under Positive Selection and Respond Differently to LPS/Poly(I:C) Challenge.</title>
        <authorList>
            <person name="Qiu H.T."/>
            <person name="Fernandes J.M."/>
            <person name="Hong W.S."/>
            <person name="Wu H.X."/>
            <person name="Zhang Y.T."/>
            <person name="Huang S."/>
            <person name="Liu D.T."/>
            <person name="Yu H."/>
            <person name="Wang Q."/>
            <person name="You X.X."/>
            <person name="Chen S.X."/>
        </authorList>
    </citation>
    <scope>NUCLEOTIDE SEQUENCE</scope>
</reference>
<evidence type="ECO:0000256" key="9">
    <source>
        <dbReference type="ARBA" id="ARBA00022989"/>
    </source>
</evidence>
<dbReference type="AlphaFoldDB" id="A0A482IDY5"/>
<dbReference type="InterPro" id="IPR035897">
    <property type="entry name" value="Toll_tir_struct_dom_sf"/>
</dbReference>
<dbReference type="FunFam" id="3.40.50.10140:FF:000001">
    <property type="entry name" value="Toll-like receptor 2"/>
    <property type="match status" value="1"/>
</dbReference>
<dbReference type="SMART" id="SM00369">
    <property type="entry name" value="LRR_TYP"/>
    <property type="match status" value="10"/>
</dbReference>
<feature type="domain" description="TIR" evidence="15">
    <location>
        <begin position="759"/>
        <end position="898"/>
    </location>
</feature>
<feature type="signal peptide" evidence="14">
    <location>
        <begin position="1"/>
        <end position="23"/>
    </location>
</feature>
<dbReference type="PANTHER" id="PTHR24365:SF522">
    <property type="entry name" value="LOW QUALITY PROTEIN: TOLL-LIKE RECEPTOR 13-RELATED"/>
    <property type="match status" value="1"/>
</dbReference>
<evidence type="ECO:0000256" key="2">
    <source>
        <dbReference type="ARBA" id="ARBA00009634"/>
    </source>
</evidence>
<dbReference type="GO" id="GO:0005886">
    <property type="term" value="C:plasma membrane"/>
    <property type="evidence" value="ECO:0007669"/>
    <property type="project" value="TreeGrafter"/>
</dbReference>
<keyword evidence="3" id="KW-0399">Innate immunity</keyword>
<evidence type="ECO:0000259" key="15">
    <source>
        <dbReference type="PROSITE" id="PS50104"/>
    </source>
</evidence>
<evidence type="ECO:0000256" key="4">
    <source>
        <dbReference type="ARBA" id="ARBA00022614"/>
    </source>
</evidence>
<keyword evidence="7" id="KW-0677">Repeat</keyword>
<keyword evidence="5" id="KW-0812">Transmembrane</keyword>
<dbReference type="GO" id="GO:0002224">
    <property type="term" value="P:toll-like receptor signaling pathway"/>
    <property type="evidence" value="ECO:0007669"/>
    <property type="project" value="TreeGrafter"/>
</dbReference>
<comment type="similarity">
    <text evidence="2">Belongs to the Toll-like receptor family.</text>
</comment>
<dbReference type="InterPro" id="IPR000157">
    <property type="entry name" value="TIR_dom"/>
</dbReference>
<evidence type="ECO:0000313" key="16">
    <source>
        <dbReference type="EMBL" id="QBP05247.1"/>
    </source>
</evidence>
<evidence type="ECO:0000256" key="14">
    <source>
        <dbReference type="SAM" id="SignalP"/>
    </source>
</evidence>
<gene>
    <name evidence="16" type="primary">TLR23b</name>
</gene>
<dbReference type="PROSITE" id="PS51450">
    <property type="entry name" value="LRR"/>
    <property type="match status" value="3"/>
</dbReference>
<keyword evidence="10" id="KW-0472">Membrane</keyword>
<dbReference type="GO" id="GO:0038023">
    <property type="term" value="F:signaling receptor activity"/>
    <property type="evidence" value="ECO:0007669"/>
    <property type="project" value="TreeGrafter"/>
</dbReference>
<dbReference type="PRINTS" id="PR00019">
    <property type="entry name" value="LEURICHRPT"/>
</dbReference>
<keyword evidence="9" id="KW-1133">Transmembrane helix</keyword>
<feature type="chain" id="PRO_5019747231" evidence="14">
    <location>
        <begin position="24"/>
        <end position="915"/>
    </location>
</feature>
<dbReference type="GO" id="GO:0045087">
    <property type="term" value="P:innate immune response"/>
    <property type="evidence" value="ECO:0007669"/>
    <property type="project" value="UniProtKB-KW"/>
</dbReference>
<keyword evidence="4" id="KW-0433">Leucine-rich repeat</keyword>
<evidence type="ECO:0000256" key="3">
    <source>
        <dbReference type="ARBA" id="ARBA00022588"/>
    </source>
</evidence>
<dbReference type="Pfam" id="PF13855">
    <property type="entry name" value="LRR_8"/>
    <property type="match status" value="3"/>
</dbReference>